<dbReference type="SUPFAM" id="SSF52540">
    <property type="entry name" value="P-loop containing nucleoside triphosphate hydrolases"/>
    <property type="match status" value="2"/>
</dbReference>
<dbReference type="eggNOG" id="COG1196">
    <property type="taxonomic scope" value="Bacteria"/>
</dbReference>
<evidence type="ECO:0000313" key="2">
    <source>
        <dbReference type="EMBL" id="CBG40467.1"/>
    </source>
</evidence>
<accession>D3UIZ2</accession>
<sequence>MFIQKISICNLFAYYGKVDVEFRQNDSKNLYCIYGDNGFGKTSFIRCAKLLFLGLDSAIVQRFYKKDIGQKQLLFGNNEWSGIINKSALKEGLDEYYVAFEGLLDDGPFCLKRSFEDVLQREIKECLYLEIDGEVYMDDLARERLNRILPSLFVEFFFFDGEEIEEISNNIHSGLREKMESILQITPVDLLIQGLRTTKKNLILQQEKNQETKDHLSLLDSRIEHQNKELEISESIIQRFSDTEKQKLEEKERLKIDLQDLIANNDIQRRDLIHEKDRIDAQMQQQKADLKDNLKYIVPLANRKILQELEQHIEALKEHTDRKDIEGYKRCVEKISRDMLDGVIGKYSTTDQQKKSLGDIVLGVLKDLEHRLSEEGYPQGILPNEAIQSITSNLIRIESSALEKHVESLCKLKKDLRYVKERIDELNVDDVLAAKKEEIQFSIKELEDEIKKKQEEKESKKEECRRLKDGIDRSQKERDLLYSKINTERIEKQLEILRGLEKIFEAYKQRLILTLKDNLCDGILRHYKKLIPNDNLAKIEIDSNFKITIKDLNDEMINVANQSSGQKQILAIAIFWTLSALSGSKIPLIIDTPLSRIDATNRHNIITNYYHQNNQVIILPHNGEMTIREYEVAQDSIAGLYKIENSDDRGHAKIKAAQKDAVL</sequence>
<dbReference type="EMBL" id="FN555004">
    <property type="protein sequence ID" value="CBG40467.1"/>
    <property type="molecule type" value="Genomic_DNA"/>
</dbReference>
<evidence type="ECO:0000256" key="1">
    <source>
        <dbReference type="SAM" id="Coils"/>
    </source>
</evidence>
<dbReference type="PANTHER" id="PTHR32114">
    <property type="entry name" value="ABC TRANSPORTER ABCH.3"/>
    <property type="match status" value="1"/>
</dbReference>
<name>D3UIZ2_HELM1</name>
<gene>
    <name evidence="2" type="ordered locus">HMU12130</name>
</gene>
<dbReference type="InterPro" id="IPR027417">
    <property type="entry name" value="P-loop_NTPase"/>
</dbReference>
<dbReference type="STRING" id="679897.HMU12130"/>
<dbReference type="RefSeq" id="WP_013023536.1">
    <property type="nucleotide sequence ID" value="NC_013949.1"/>
</dbReference>
<dbReference type="Gene3D" id="3.40.50.300">
    <property type="entry name" value="P-loop containing nucleotide triphosphate hydrolases"/>
    <property type="match status" value="2"/>
</dbReference>
<dbReference type="PANTHER" id="PTHR32114:SF2">
    <property type="entry name" value="ABC TRANSPORTER ABCH.3"/>
    <property type="match status" value="1"/>
</dbReference>
<proteinExistence type="predicted"/>
<protein>
    <recommendedName>
        <fullName evidence="4">DNA sulfur modification protein DndD</fullName>
    </recommendedName>
</protein>
<keyword evidence="3" id="KW-1185">Reference proteome</keyword>
<feature type="coiled-coil region" evidence="1">
    <location>
        <begin position="436"/>
        <end position="477"/>
    </location>
</feature>
<keyword evidence="1" id="KW-0175">Coiled coil</keyword>
<dbReference type="KEGG" id="hms:HMU12130"/>
<dbReference type="HOGENOM" id="CLU_024631_0_0_7"/>
<reference evidence="2 3" key="1">
    <citation type="journal article" date="2010" name="BMC Genomics">
        <title>Comparative genomics and proteomics of Helicobacter mustelae, an ulcerogenic and carcinogenic gastric pathogen.</title>
        <authorList>
            <person name="O'Toole P.W."/>
            <person name="Snelling W.J."/>
            <person name="Canchaya C."/>
            <person name="Forde B.M."/>
            <person name="Hardie K.R."/>
            <person name="Josenhans C."/>
            <person name="Graham R.L.J."/>
            <person name="McMullan G."/>
            <person name="Parkhill J."/>
            <person name="Belda E."/>
            <person name="Bentley S.D."/>
        </authorList>
    </citation>
    <scope>NUCLEOTIDE SEQUENCE [LARGE SCALE GENOMIC DNA]</scope>
    <source>
        <strain evidence="3">ATCC 43772 / LMG 18044 / NCTC 12198 / 12198</strain>
    </source>
</reference>
<evidence type="ECO:0008006" key="4">
    <source>
        <dbReference type="Google" id="ProtNLM"/>
    </source>
</evidence>
<dbReference type="AlphaFoldDB" id="D3UIZ2"/>
<evidence type="ECO:0000313" key="3">
    <source>
        <dbReference type="Proteomes" id="UP000001522"/>
    </source>
</evidence>
<organism evidence="2 3">
    <name type="scientific">Helicobacter mustelae (strain ATCC 43772 / CCUG 25715 / CIP 103759 / LMG 18044 / NCTC 12198 / R85-136P)</name>
    <name type="common">Campylobacter mustelae</name>
    <dbReference type="NCBI Taxonomy" id="679897"/>
    <lineage>
        <taxon>Bacteria</taxon>
        <taxon>Pseudomonadati</taxon>
        <taxon>Campylobacterota</taxon>
        <taxon>Epsilonproteobacteria</taxon>
        <taxon>Campylobacterales</taxon>
        <taxon>Helicobacteraceae</taxon>
        <taxon>Helicobacter</taxon>
    </lineage>
</organism>
<feature type="coiled-coil region" evidence="1">
    <location>
        <begin position="244"/>
        <end position="326"/>
    </location>
</feature>
<dbReference type="Proteomes" id="UP000001522">
    <property type="component" value="Chromosome"/>
</dbReference>